<accession>A0A2N3QND2</accession>
<sequence length="247" mass="27965">MTSTTLTEIPFHNQTILAQQQTDGEVFVPLKPVCENLGIAYNGQYERLQRQEWAVVRMTRTTGADGKTYNMTAIDRRTFSMWLATIDTSRIKNEDAKNLIVAYQCEAADVLDAYFFGDTQKSSVDKETMRMLTEANTVLVAANEALRETVRVLADVNKTPAGPRKPSDATVVDDGSRTPAERWYLQQINERGYAVPKDCPFDDEPVAHKRMIAKFGLISKTKRIPREGYDRKKVERVLLPTDLTPEI</sequence>
<dbReference type="InterPro" id="IPR018875">
    <property type="entry name" value="Antirepressor_Ant_N"/>
</dbReference>
<evidence type="ECO:0000259" key="1">
    <source>
        <dbReference type="Pfam" id="PF10547"/>
    </source>
</evidence>
<dbReference type="Proteomes" id="UP000233722">
    <property type="component" value="Unassembled WGS sequence"/>
</dbReference>
<evidence type="ECO:0000313" key="3">
    <source>
        <dbReference type="Proteomes" id="UP000233722"/>
    </source>
</evidence>
<name>A0A2N3QND2_9BIFI</name>
<reference evidence="2 3" key="1">
    <citation type="submission" date="2017-10" db="EMBL/GenBank/DDBJ databases">
        <title>Bifidobacterium genomics.</title>
        <authorList>
            <person name="Lugli G.A."/>
            <person name="Milani C."/>
            <person name="Mancabelli L."/>
        </authorList>
    </citation>
    <scope>NUCLEOTIDE SEQUENCE [LARGE SCALE GENOMIC DNA]</scope>
    <source>
        <strain evidence="2 3">1747B</strain>
    </source>
</reference>
<comment type="caution">
    <text evidence="2">The sequence shown here is derived from an EMBL/GenBank/DDBJ whole genome shotgun (WGS) entry which is preliminary data.</text>
</comment>
<protein>
    <submittedName>
        <fullName evidence="2">Antirepressor</fullName>
    </submittedName>
</protein>
<proteinExistence type="predicted"/>
<evidence type="ECO:0000313" key="2">
    <source>
        <dbReference type="EMBL" id="PKU93134.1"/>
    </source>
</evidence>
<gene>
    <name evidence="2" type="ORF">CQR45_1804</name>
</gene>
<dbReference type="EMBL" id="PCHA01000038">
    <property type="protein sequence ID" value="PKU93134.1"/>
    <property type="molecule type" value="Genomic_DNA"/>
</dbReference>
<dbReference type="Pfam" id="PF10547">
    <property type="entry name" value="P22_AR_N"/>
    <property type="match status" value="1"/>
</dbReference>
<feature type="domain" description="Antirepressor protein ant N-terminal" evidence="1">
    <location>
        <begin position="8"/>
        <end position="117"/>
    </location>
</feature>
<dbReference type="RefSeq" id="WP_101431182.1">
    <property type="nucleotide sequence ID" value="NZ_PCHA01000038.1"/>
</dbReference>
<dbReference type="PRINTS" id="PR01994">
    <property type="entry name" value="ANTIREPRESSR"/>
</dbReference>
<organism evidence="2 3">
    <name type="scientific">Bifidobacterium pseudolongum subsp. globosum</name>
    <dbReference type="NCBI Taxonomy" id="1690"/>
    <lineage>
        <taxon>Bacteria</taxon>
        <taxon>Bacillati</taxon>
        <taxon>Actinomycetota</taxon>
        <taxon>Actinomycetes</taxon>
        <taxon>Bifidobacteriales</taxon>
        <taxon>Bifidobacteriaceae</taxon>
        <taxon>Bifidobacterium</taxon>
    </lineage>
</organism>
<dbReference type="AlphaFoldDB" id="A0A2N3QND2"/>